<dbReference type="InterPro" id="IPR036188">
    <property type="entry name" value="FAD/NAD-bd_sf"/>
</dbReference>
<dbReference type="InterPro" id="IPR023753">
    <property type="entry name" value="FAD/NAD-binding_dom"/>
</dbReference>
<dbReference type="PANTHER" id="PTHR43735:SF2">
    <property type="entry name" value="FE-REGULATED PROTEIN 8"/>
    <property type="match status" value="1"/>
</dbReference>
<feature type="domain" description="FAD/NAD(P)-binding" evidence="1">
    <location>
        <begin position="72"/>
        <end position="290"/>
    </location>
</feature>
<dbReference type="EMBL" id="BPQB01000132">
    <property type="protein sequence ID" value="GJF00070.1"/>
    <property type="molecule type" value="Genomic_DNA"/>
</dbReference>
<dbReference type="SUPFAM" id="SSF51905">
    <property type="entry name" value="FAD/NAD(P)-binding domain"/>
    <property type="match status" value="1"/>
</dbReference>
<evidence type="ECO:0000259" key="1">
    <source>
        <dbReference type="Pfam" id="PF07992"/>
    </source>
</evidence>
<dbReference type="PANTHER" id="PTHR43735">
    <property type="entry name" value="APOPTOSIS-INDUCING FACTOR 1"/>
    <property type="match status" value="1"/>
</dbReference>
<organism evidence="2 3">
    <name type="scientific">Phanerochaete sordida</name>
    <dbReference type="NCBI Taxonomy" id="48140"/>
    <lineage>
        <taxon>Eukaryota</taxon>
        <taxon>Fungi</taxon>
        <taxon>Dikarya</taxon>
        <taxon>Basidiomycota</taxon>
        <taxon>Agaricomycotina</taxon>
        <taxon>Agaricomycetes</taxon>
        <taxon>Polyporales</taxon>
        <taxon>Phanerochaetaceae</taxon>
        <taxon>Phanerochaete</taxon>
    </lineage>
</organism>
<dbReference type="AlphaFoldDB" id="A0A9P3GW02"/>
<evidence type="ECO:0000313" key="2">
    <source>
        <dbReference type="EMBL" id="GJF00070.1"/>
    </source>
</evidence>
<sequence length="383" mass="42024">MNHLYVFPRYTVIPGHEHKAFIPYNRIFHKMDQAGSLIAPKSNRHLVVHATVKDIQAHSLTLSRAVPEVGIAEPKLAFDYLVYALGSHPPEPIDLWGPINLGAAPYNGTKPGGMDWIQRAQKRIEDAPSILVVGGGALGIQYATDIADAYPDKPVALLHSREQLLPKFDQRMHDKILARMKELGVNLVLGERLDLSSVPPSALTTTKEHVLRTLSGREIPAGLVLLCTGQRPNTELLRGVAPESIIADGPKKGQVLVSRAMQLAERSTKECCPDGVHALHPHMFVIGDAADAFGASKLGYFAYSQGFVAANNILKLIQRQEGHPTDETLESYEPLPPGIKLSVGLTKAVYQLNGEIGEMTEQPVDWDAAFMWRIYGHPDVSRD</sequence>
<dbReference type="GO" id="GO:0005737">
    <property type="term" value="C:cytoplasm"/>
    <property type="evidence" value="ECO:0007669"/>
    <property type="project" value="TreeGrafter"/>
</dbReference>
<accession>A0A9P3GW02</accession>
<dbReference type="GO" id="GO:0050660">
    <property type="term" value="F:flavin adenine dinucleotide binding"/>
    <property type="evidence" value="ECO:0007669"/>
    <property type="project" value="TreeGrafter"/>
</dbReference>
<comment type="caution">
    <text evidence="2">The sequence shown here is derived from an EMBL/GenBank/DDBJ whole genome shotgun (WGS) entry which is preliminary data.</text>
</comment>
<dbReference type="GO" id="GO:0004174">
    <property type="term" value="F:electron-transferring-flavoprotein dehydrogenase activity"/>
    <property type="evidence" value="ECO:0007669"/>
    <property type="project" value="TreeGrafter"/>
</dbReference>
<name>A0A9P3GW02_9APHY</name>
<dbReference type="Proteomes" id="UP000703269">
    <property type="component" value="Unassembled WGS sequence"/>
</dbReference>
<dbReference type="PRINTS" id="PR00368">
    <property type="entry name" value="FADPNR"/>
</dbReference>
<protein>
    <submittedName>
        <fullName evidence="2">FAD/NAD(P)-binding domain-containing protein</fullName>
    </submittedName>
</protein>
<reference evidence="2 3" key="1">
    <citation type="submission" date="2021-08" db="EMBL/GenBank/DDBJ databases">
        <title>Draft Genome Sequence of Phanerochaete sordida strain YK-624.</title>
        <authorList>
            <person name="Mori T."/>
            <person name="Dohra H."/>
            <person name="Suzuki T."/>
            <person name="Kawagishi H."/>
            <person name="Hirai H."/>
        </authorList>
    </citation>
    <scope>NUCLEOTIDE SEQUENCE [LARGE SCALE GENOMIC DNA]</scope>
    <source>
        <strain evidence="2 3">YK-624</strain>
    </source>
</reference>
<evidence type="ECO:0000313" key="3">
    <source>
        <dbReference type="Proteomes" id="UP000703269"/>
    </source>
</evidence>
<dbReference type="Gene3D" id="3.50.50.100">
    <property type="match status" value="1"/>
</dbReference>
<gene>
    <name evidence="2" type="ORF">PsYK624_163480</name>
</gene>
<dbReference type="Pfam" id="PF07992">
    <property type="entry name" value="Pyr_redox_2"/>
    <property type="match status" value="1"/>
</dbReference>
<dbReference type="OrthoDB" id="202203at2759"/>
<proteinExistence type="predicted"/>
<keyword evidence="3" id="KW-1185">Reference proteome</keyword>